<accession>A0A0D7BCK0</accession>
<dbReference type="InterPro" id="IPR029058">
    <property type="entry name" value="AB_hydrolase_fold"/>
</dbReference>
<protein>
    <recommendedName>
        <fullName evidence="4">Alpha/beta-hydrolase</fullName>
    </recommendedName>
</protein>
<dbReference type="PANTHER" id="PTHR35560">
    <property type="entry name" value="BLL0132 PROTEIN"/>
    <property type="match status" value="1"/>
</dbReference>
<dbReference type="Proteomes" id="UP000054007">
    <property type="component" value="Unassembled WGS sequence"/>
</dbReference>
<dbReference type="AlphaFoldDB" id="A0A0D7BCK0"/>
<feature type="region of interest" description="Disordered" evidence="1">
    <location>
        <begin position="1"/>
        <end position="29"/>
    </location>
</feature>
<dbReference type="Gene3D" id="3.40.50.1820">
    <property type="entry name" value="alpha/beta hydrolase"/>
    <property type="match status" value="1"/>
</dbReference>
<dbReference type="STRING" id="1314674.A0A0D7BCK0"/>
<organism evidence="2 3">
    <name type="scientific">Cylindrobasidium torrendii FP15055 ss-10</name>
    <dbReference type="NCBI Taxonomy" id="1314674"/>
    <lineage>
        <taxon>Eukaryota</taxon>
        <taxon>Fungi</taxon>
        <taxon>Dikarya</taxon>
        <taxon>Basidiomycota</taxon>
        <taxon>Agaricomycotina</taxon>
        <taxon>Agaricomycetes</taxon>
        <taxon>Agaricomycetidae</taxon>
        <taxon>Agaricales</taxon>
        <taxon>Marasmiineae</taxon>
        <taxon>Physalacriaceae</taxon>
        <taxon>Cylindrobasidium</taxon>
    </lineage>
</organism>
<dbReference type="EMBL" id="KN880507">
    <property type="protein sequence ID" value="KIY68213.1"/>
    <property type="molecule type" value="Genomic_DNA"/>
</dbReference>
<gene>
    <name evidence="2" type="ORF">CYLTODRAFT_453741</name>
</gene>
<proteinExistence type="predicted"/>
<dbReference type="PANTHER" id="PTHR35560:SF3">
    <property type="entry name" value="PEPTIDASE S9 PROLYL OLIGOPEPTIDASE CATALYTIC DOMAIN-CONTAINING PROTEIN"/>
    <property type="match status" value="1"/>
</dbReference>
<dbReference type="OrthoDB" id="5985073at2759"/>
<dbReference type="SUPFAM" id="SSF53474">
    <property type="entry name" value="alpha/beta-Hydrolases"/>
    <property type="match status" value="1"/>
</dbReference>
<reference evidence="2 3" key="1">
    <citation type="journal article" date="2015" name="Fungal Genet. Biol.">
        <title>Evolution of novel wood decay mechanisms in Agaricales revealed by the genome sequences of Fistulina hepatica and Cylindrobasidium torrendii.</title>
        <authorList>
            <person name="Floudas D."/>
            <person name="Held B.W."/>
            <person name="Riley R."/>
            <person name="Nagy L.G."/>
            <person name="Koehler G."/>
            <person name="Ransdell A.S."/>
            <person name="Younus H."/>
            <person name="Chow J."/>
            <person name="Chiniquy J."/>
            <person name="Lipzen A."/>
            <person name="Tritt A."/>
            <person name="Sun H."/>
            <person name="Haridas S."/>
            <person name="LaButti K."/>
            <person name="Ohm R.A."/>
            <person name="Kues U."/>
            <person name="Blanchette R.A."/>
            <person name="Grigoriev I.V."/>
            <person name="Minto R.E."/>
            <person name="Hibbett D.S."/>
        </authorList>
    </citation>
    <scope>NUCLEOTIDE SEQUENCE [LARGE SCALE GENOMIC DNA]</scope>
    <source>
        <strain evidence="2 3">FP15055 ss-10</strain>
    </source>
</reference>
<evidence type="ECO:0000313" key="2">
    <source>
        <dbReference type="EMBL" id="KIY68213.1"/>
    </source>
</evidence>
<evidence type="ECO:0000313" key="3">
    <source>
        <dbReference type="Proteomes" id="UP000054007"/>
    </source>
</evidence>
<name>A0A0D7BCK0_9AGAR</name>
<keyword evidence="3" id="KW-1185">Reference proteome</keyword>
<sequence>MAATVPPPAKRAQSNPNPTAPGNADSGWQEMPDVIDAEKFPAWVIDEGLGAKMPVYQSAGVVAADVKRAIIVGPGKLRDCWYYWNSMNNALYIAAESDSTIQRSEVSIMAPCFFTPKDQEAGAATDGVLTWGDTTWASGHYNKGPDSIEKYSSFTVMDKLVEYYMNRDIFPNLNTVVIAGHSLGAQLSQHYAALRSTTDNDDRLHFWIANPGSLLWLSKDRPAPNDACDGVDVYKYGLSSGFPGYAKGAARTLGREGIVSQYNSRNIHYAWGMDDDGKGDTRCQAVTQGSTHLERGQNFVAMLKDINGGDLPASATVDYVEGVSHYNEGMMNSDQGIDKLFKLNYNGPS</sequence>
<evidence type="ECO:0000256" key="1">
    <source>
        <dbReference type="SAM" id="MobiDB-lite"/>
    </source>
</evidence>
<evidence type="ECO:0008006" key="4">
    <source>
        <dbReference type="Google" id="ProtNLM"/>
    </source>
</evidence>